<organism evidence="14 15">
    <name type="scientific">Conidiobolus coronatus (strain ATCC 28846 / CBS 209.66 / NRRL 28638)</name>
    <name type="common">Delacroixia coronata</name>
    <dbReference type="NCBI Taxonomy" id="796925"/>
    <lineage>
        <taxon>Eukaryota</taxon>
        <taxon>Fungi</taxon>
        <taxon>Fungi incertae sedis</taxon>
        <taxon>Zoopagomycota</taxon>
        <taxon>Entomophthoromycotina</taxon>
        <taxon>Entomophthoromycetes</taxon>
        <taxon>Entomophthorales</taxon>
        <taxon>Ancylistaceae</taxon>
        <taxon>Conidiobolus</taxon>
    </lineage>
</organism>
<dbReference type="FunFam" id="3.30.200.20:FF:000124">
    <property type="entry name" value="Cyclin-dependent kinase 4"/>
    <property type="match status" value="1"/>
</dbReference>
<dbReference type="GO" id="GO:0000785">
    <property type="term" value="C:chromatin"/>
    <property type="evidence" value="ECO:0007669"/>
    <property type="project" value="EnsemblFungi"/>
</dbReference>
<evidence type="ECO:0000313" key="15">
    <source>
        <dbReference type="Proteomes" id="UP000070444"/>
    </source>
</evidence>
<comment type="catalytic activity">
    <reaction evidence="9">
        <text>L-threonyl-[protein] + ATP = O-phospho-L-threonyl-[protein] + ADP + H(+)</text>
        <dbReference type="Rhea" id="RHEA:46608"/>
        <dbReference type="Rhea" id="RHEA-COMP:11060"/>
        <dbReference type="Rhea" id="RHEA-COMP:11605"/>
        <dbReference type="ChEBI" id="CHEBI:15378"/>
        <dbReference type="ChEBI" id="CHEBI:30013"/>
        <dbReference type="ChEBI" id="CHEBI:30616"/>
        <dbReference type="ChEBI" id="CHEBI:61977"/>
        <dbReference type="ChEBI" id="CHEBI:456216"/>
        <dbReference type="EC" id="2.7.11.22"/>
    </reaction>
</comment>
<keyword evidence="5 11" id="KW-0547">Nucleotide-binding</keyword>
<dbReference type="Gene3D" id="1.10.510.10">
    <property type="entry name" value="Transferase(Phosphotransferase) domain 1"/>
    <property type="match status" value="1"/>
</dbReference>
<feature type="region of interest" description="Disordered" evidence="12">
    <location>
        <begin position="316"/>
        <end position="379"/>
    </location>
</feature>
<comment type="catalytic activity">
    <reaction evidence="10">
        <text>L-seryl-[protein] + ATP = O-phospho-L-seryl-[protein] + ADP + H(+)</text>
        <dbReference type="Rhea" id="RHEA:17989"/>
        <dbReference type="Rhea" id="RHEA-COMP:9863"/>
        <dbReference type="Rhea" id="RHEA-COMP:11604"/>
        <dbReference type="ChEBI" id="CHEBI:15378"/>
        <dbReference type="ChEBI" id="CHEBI:29999"/>
        <dbReference type="ChEBI" id="CHEBI:30616"/>
        <dbReference type="ChEBI" id="CHEBI:83421"/>
        <dbReference type="ChEBI" id="CHEBI:456216"/>
        <dbReference type="EC" id="2.7.11.22"/>
    </reaction>
</comment>
<feature type="domain" description="Protein kinase" evidence="13">
    <location>
        <begin position="42"/>
        <end position="317"/>
    </location>
</feature>
<feature type="compositionally biased region" description="Basic and acidic residues" evidence="12">
    <location>
        <begin position="328"/>
        <end position="344"/>
    </location>
</feature>
<dbReference type="GO" id="GO:0005524">
    <property type="term" value="F:ATP binding"/>
    <property type="evidence" value="ECO:0007669"/>
    <property type="project" value="UniProtKB-UniRule"/>
</dbReference>
<evidence type="ECO:0000256" key="9">
    <source>
        <dbReference type="ARBA" id="ARBA00047811"/>
    </source>
</evidence>
<dbReference type="InterPro" id="IPR050108">
    <property type="entry name" value="CDK"/>
</dbReference>
<keyword evidence="8" id="KW-0539">Nucleus</keyword>
<dbReference type="GO" id="GO:0070691">
    <property type="term" value="C:P-TEFb complex"/>
    <property type="evidence" value="ECO:0007669"/>
    <property type="project" value="EnsemblFungi"/>
</dbReference>
<comment type="similarity">
    <text evidence="2">Belongs to the protein kinase superfamily. CMGC Ser/Thr protein kinase family. CDC2/CDKX subfamily.</text>
</comment>
<evidence type="ECO:0000256" key="5">
    <source>
        <dbReference type="ARBA" id="ARBA00022741"/>
    </source>
</evidence>
<keyword evidence="6 14" id="KW-0418">Kinase</keyword>
<dbReference type="EMBL" id="KQ964446">
    <property type="protein sequence ID" value="KXN72826.1"/>
    <property type="molecule type" value="Genomic_DNA"/>
</dbReference>
<dbReference type="InterPro" id="IPR011009">
    <property type="entry name" value="Kinase-like_dom_sf"/>
</dbReference>
<dbReference type="InterPro" id="IPR017441">
    <property type="entry name" value="Protein_kinase_ATP_BS"/>
</dbReference>
<keyword evidence="15" id="KW-1185">Reference proteome</keyword>
<dbReference type="PROSITE" id="PS00107">
    <property type="entry name" value="PROTEIN_KINASE_ATP"/>
    <property type="match status" value="1"/>
</dbReference>
<feature type="compositionally biased region" description="Basic residues" evidence="12">
    <location>
        <begin position="369"/>
        <end position="379"/>
    </location>
</feature>
<name>A0A137PCV0_CONC2</name>
<evidence type="ECO:0000256" key="10">
    <source>
        <dbReference type="ARBA" id="ARBA00048367"/>
    </source>
</evidence>
<dbReference type="PANTHER" id="PTHR24056">
    <property type="entry name" value="CELL DIVISION PROTEIN KINASE"/>
    <property type="match status" value="1"/>
</dbReference>
<keyword evidence="3" id="KW-0723">Serine/threonine-protein kinase</keyword>
<dbReference type="GO" id="GO:0004693">
    <property type="term" value="F:cyclin-dependent protein serine/threonine kinase activity"/>
    <property type="evidence" value="ECO:0007669"/>
    <property type="project" value="UniProtKB-EC"/>
</dbReference>
<evidence type="ECO:0000256" key="4">
    <source>
        <dbReference type="ARBA" id="ARBA00022679"/>
    </source>
</evidence>
<dbReference type="Gene3D" id="3.30.200.20">
    <property type="entry name" value="Phosphorylase Kinase, domain 1"/>
    <property type="match status" value="1"/>
</dbReference>
<evidence type="ECO:0000256" key="3">
    <source>
        <dbReference type="ARBA" id="ARBA00022527"/>
    </source>
</evidence>
<evidence type="ECO:0000259" key="13">
    <source>
        <dbReference type="PROSITE" id="PS50011"/>
    </source>
</evidence>
<evidence type="ECO:0000256" key="12">
    <source>
        <dbReference type="SAM" id="MobiDB-lite"/>
    </source>
</evidence>
<dbReference type="AlphaFoldDB" id="A0A137PCV0"/>
<protein>
    <submittedName>
        <fullName evidence="14">Kinase-like protein</fullName>
    </submittedName>
</protein>
<dbReference type="InterPro" id="IPR000719">
    <property type="entry name" value="Prot_kinase_dom"/>
</dbReference>
<gene>
    <name evidence="14" type="ORF">CONCODRAFT_36458</name>
</gene>
<dbReference type="GO" id="GO:0032968">
    <property type="term" value="P:positive regulation of transcription elongation by RNA polymerase II"/>
    <property type="evidence" value="ECO:0007669"/>
    <property type="project" value="EnsemblFungi"/>
</dbReference>
<feature type="binding site" evidence="11">
    <location>
        <position position="71"/>
    </location>
    <ligand>
        <name>ATP</name>
        <dbReference type="ChEBI" id="CHEBI:30616"/>
    </ligand>
</feature>
<dbReference type="STRING" id="796925.A0A137PCV0"/>
<accession>A0A137PCV0</accession>
<evidence type="ECO:0000256" key="11">
    <source>
        <dbReference type="PROSITE-ProRule" id="PRU10141"/>
    </source>
</evidence>
<dbReference type="GO" id="GO:0030643">
    <property type="term" value="P:intracellular phosphate ion homeostasis"/>
    <property type="evidence" value="ECO:0007669"/>
    <property type="project" value="EnsemblFungi"/>
</dbReference>
<evidence type="ECO:0000256" key="1">
    <source>
        <dbReference type="ARBA" id="ARBA00004123"/>
    </source>
</evidence>
<dbReference type="Proteomes" id="UP000070444">
    <property type="component" value="Unassembled WGS sequence"/>
</dbReference>
<evidence type="ECO:0000313" key="14">
    <source>
        <dbReference type="EMBL" id="KXN72826.1"/>
    </source>
</evidence>
<dbReference type="SUPFAM" id="SSF56112">
    <property type="entry name" value="Protein kinase-like (PK-like)"/>
    <property type="match status" value="1"/>
</dbReference>
<evidence type="ECO:0000256" key="8">
    <source>
        <dbReference type="ARBA" id="ARBA00023242"/>
    </source>
</evidence>
<dbReference type="Pfam" id="PF00069">
    <property type="entry name" value="Pkinase"/>
    <property type="match status" value="1"/>
</dbReference>
<evidence type="ECO:0000256" key="6">
    <source>
        <dbReference type="ARBA" id="ARBA00022777"/>
    </source>
</evidence>
<keyword evidence="7 11" id="KW-0067">ATP-binding</keyword>
<dbReference type="GO" id="GO:0070693">
    <property type="term" value="C:P-TEFb-cap methyltransferase complex"/>
    <property type="evidence" value="ECO:0007669"/>
    <property type="project" value="EnsemblFungi"/>
</dbReference>
<dbReference type="FunFam" id="1.10.510.10:FF:000624">
    <property type="entry name" value="Mitogen-activated protein kinase"/>
    <property type="match status" value="1"/>
</dbReference>
<comment type="subcellular location">
    <subcellularLocation>
        <location evidence="1">Nucleus</location>
    </subcellularLocation>
</comment>
<proteinExistence type="inferred from homology"/>
<dbReference type="PROSITE" id="PS50011">
    <property type="entry name" value="PROTEIN_KINASE_DOM"/>
    <property type="match status" value="1"/>
</dbReference>
<dbReference type="OMA" id="EPSHEFQ"/>
<dbReference type="PANTHER" id="PTHR24056:SF233">
    <property type="entry name" value="CYCLIN-DEPENDENT KINASE 9"/>
    <property type="match status" value="1"/>
</dbReference>
<feature type="region of interest" description="Disordered" evidence="12">
    <location>
        <begin position="1"/>
        <end position="31"/>
    </location>
</feature>
<dbReference type="OrthoDB" id="28397at2759"/>
<reference evidence="14 15" key="1">
    <citation type="journal article" date="2015" name="Genome Biol. Evol.">
        <title>Phylogenomic analyses indicate that early fungi evolved digesting cell walls of algal ancestors of land plants.</title>
        <authorList>
            <person name="Chang Y."/>
            <person name="Wang S."/>
            <person name="Sekimoto S."/>
            <person name="Aerts A.L."/>
            <person name="Choi C."/>
            <person name="Clum A."/>
            <person name="LaButti K.M."/>
            <person name="Lindquist E.A."/>
            <person name="Yee Ngan C."/>
            <person name="Ohm R.A."/>
            <person name="Salamov A.A."/>
            <person name="Grigoriev I.V."/>
            <person name="Spatafora J.W."/>
            <person name="Berbee M.L."/>
        </authorList>
    </citation>
    <scope>NUCLEOTIDE SEQUENCE [LARGE SCALE GENOMIC DNA]</scope>
    <source>
        <strain evidence="14 15">NRRL 28638</strain>
    </source>
</reference>
<sequence>MTSVHSHSLVSPAPSLSTTSPSPPRSSLENKKFVGSSYKSHYEVLEKLGEGTFGQVHKAKRKSTGCLVALKRIIIHSENEGVPITGIREISILKRLSHINVIKVIDTAFEPGPDKKAGHIYMVTPYMEHDLSGLLENPRVHLTLGHIKCYMKQLFEGLCYLHSNHLIHRDIKADFGLARRLDPTQPRDYTNCVVTRWYRPPELLLGEKKYDSSVDIWGAGCVYAECLTGKPLLPGKSDLDQLNIIFKLCGTPTQDNMPNWDKLPGCEGVKEFTPRPRDVLPRLRGHDPLCVDLLDKILVLNPKQRLTAHQVLDHDSFYSEPYPTQPRDLPKFESSHEVDRRRFQQEAQKIKSNRNHRNERRNQNNRRAPPYHRSNHSRR</sequence>
<evidence type="ECO:0000256" key="2">
    <source>
        <dbReference type="ARBA" id="ARBA00006485"/>
    </source>
</evidence>
<feature type="compositionally biased region" description="Low complexity" evidence="12">
    <location>
        <begin position="8"/>
        <end position="20"/>
    </location>
</feature>
<keyword evidence="4" id="KW-0808">Transferase</keyword>
<evidence type="ECO:0000256" key="7">
    <source>
        <dbReference type="ARBA" id="ARBA00022840"/>
    </source>
</evidence>